<evidence type="ECO:0000256" key="5">
    <source>
        <dbReference type="ARBA" id="ARBA00022692"/>
    </source>
</evidence>
<reference evidence="10" key="1">
    <citation type="submission" date="2023-07" db="EMBL/GenBank/DDBJ databases">
        <authorList>
            <person name="Haufschild T."/>
            <person name="Kallscheuer N."/>
            <person name="Hammer J."/>
            <person name="Kohn T."/>
            <person name="Kabuu M."/>
            <person name="Jogler M."/>
            <person name="Wohfarth N."/>
            <person name="Heuer A."/>
            <person name="Rohde M."/>
            <person name="van Teeseling M.C.F."/>
            <person name="Jogler C."/>
        </authorList>
    </citation>
    <scope>NUCLEOTIDE SEQUENCE</scope>
    <source>
        <strain evidence="9">Strain 138</strain>
        <strain evidence="10">Strain 318</strain>
    </source>
</reference>
<accession>A0AA49JZ88</accession>
<evidence type="ECO:0000256" key="8">
    <source>
        <dbReference type="SAM" id="Phobius"/>
    </source>
</evidence>
<keyword evidence="7 8" id="KW-0472">Membrane</keyword>
<feature type="transmembrane region" description="Helical" evidence="8">
    <location>
        <begin position="356"/>
        <end position="376"/>
    </location>
</feature>
<evidence type="ECO:0008006" key="12">
    <source>
        <dbReference type="Google" id="ProtNLM"/>
    </source>
</evidence>
<gene>
    <name evidence="9" type="ORF">Strain138_001104</name>
    <name evidence="10" type="ORF">Strain318_001104</name>
</gene>
<feature type="transmembrane region" description="Helical" evidence="8">
    <location>
        <begin position="82"/>
        <end position="111"/>
    </location>
</feature>
<keyword evidence="4" id="KW-0808">Transferase</keyword>
<comment type="subcellular location">
    <subcellularLocation>
        <location evidence="1">Cell membrane</location>
        <topology evidence="1">Multi-pass membrane protein</topology>
    </subcellularLocation>
</comment>
<dbReference type="GO" id="GO:0009103">
    <property type="term" value="P:lipopolysaccharide biosynthetic process"/>
    <property type="evidence" value="ECO:0007669"/>
    <property type="project" value="UniProtKB-ARBA"/>
</dbReference>
<dbReference type="PANTHER" id="PTHR33908:SF11">
    <property type="entry name" value="MEMBRANE PROTEIN"/>
    <property type="match status" value="1"/>
</dbReference>
<feature type="transmembrane region" description="Helical" evidence="8">
    <location>
        <begin position="388"/>
        <end position="408"/>
    </location>
</feature>
<evidence type="ECO:0000256" key="3">
    <source>
        <dbReference type="ARBA" id="ARBA00022676"/>
    </source>
</evidence>
<dbReference type="EMBL" id="CP130612">
    <property type="protein sequence ID" value="WKW11836.1"/>
    <property type="molecule type" value="Genomic_DNA"/>
</dbReference>
<evidence type="ECO:0000313" key="9">
    <source>
        <dbReference type="EMBL" id="WKW11836.1"/>
    </source>
</evidence>
<protein>
    <recommendedName>
        <fullName evidence="12">Glycosyltransferase RgtA/B/C/D-like domain-containing protein</fullName>
    </recommendedName>
</protein>
<keyword evidence="3" id="KW-0328">Glycosyltransferase</keyword>
<dbReference type="AlphaFoldDB" id="A0AA49JZ88"/>
<evidence type="ECO:0000313" key="11">
    <source>
        <dbReference type="Proteomes" id="UP001229955"/>
    </source>
</evidence>
<feature type="transmembrane region" description="Helical" evidence="8">
    <location>
        <begin position="12"/>
        <end position="34"/>
    </location>
</feature>
<evidence type="ECO:0000256" key="1">
    <source>
        <dbReference type="ARBA" id="ARBA00004651"/>
    </source>
</evidence>
<organism evidence="10 11">
    <name type="scientific">Pseudogemmatithrix spongiicola</name>
    <dbReference type="NCBI Taxonomy" id="3062599"/>
    <lineage>
        <taxon>Bacteria</taxon>
        <taxon>Pseudomonadati</taxon>
        <taxon>Gemmatimonadota</taxon>
        <taxon>Gemmatimonadia</taxon>
        <taxon>Gemmatimonadales</taxon>
        <taxon>Gemmatimonadaceae</taxon>
        <taxon>Pseudogemmatithrix</taxon>
    </lineage>
</organism>
<feature type="transmembrane region" description="Helical" evidence="8">
    <location>
        <begin position="210"/>
        <end position="229"/>
    </location>
</feature>
<dbReference type="Proteomes" id="UP001229955">
    <property type="component" value="Chromosome"/>
</dbReference>
<proteinExistence type="predicted"/>
<dbReference type="KEGG" id="pspc:Strain318_001104"/>
<dbReference type="GO" id="GO:0016763">
    <property type="term" value="F:pentosyltransferase activity"/>
    <property type="evidence" value="ECO:0007669"/>
    <property type="project" value="TreeGrafter"/>
</dbReference>
<dbReference type="EMBL" id="CP130613">
    <property type="protein sequence ID" value="WKW14746.1"/>
    <property type="molecule type" value="Genomic_DNA"/>
</dbReference>
<evidence type="ECO:0000313" key="10">
    <source>
        <dbReference type="EMBL" id="WKW14746.1"/>
    </source>
</evidence>
<evidence type="ECO:0000256" key="2">
    <source>
        <dbReference type="ARBA" id="ARBA00022475"/>
    </source>
</evidence>
<evidence type="ECO:0000256" key="6">
    <source>
        <dbReference type="ARBA" id="ARBA00022989"/>
    </source>
</evidence>
<feature type="transmembrane region" description="Helical" evidence="8">
    <location>
        <begin position="414"/>
        <end position="432"/>
    </location>
</feature>
<dbReference type="PANTHER" id="PTHR33908">
    <property type="entry name" value="MANNOSYLTRANSFERASE YKCB-RELATED"/>
    <property type="match status" value="1"/>
</dbReference>
<name>A0AA49JZ88_9BACT</name>
<evidence type="ECO:0000256" key="7">
    <source>
        <dbReference type="ARBA" id="ARBA00023136"/>
    </source>
</evidence>
<dbReference type="GO" id="GO:0005886">
    <property type="term" value="C:plasma membrane"/>
    <property type="evidence" value="ECO:0007669"/>
    <property type="project" value="UniProtKB-SubCell"/>
</dbReference>
<keyword evidence="2" id="KW-1003">Cell membrane</keyword>
<dbReference type="InterPro" id="IPR050297">
    <property type="entry name" value="LipidA_mod_glycosyltrf_83"/>
</dbReference>
<evidence type="ECO:0000256" key="4">
    <source>
        <dbReference type="ARBA" id="ARBA00022679"/>
    </source>
</evidence>
<feature type="transmembrane region" description="Helical" evidence="8">
    <location>
        <begin position="123"/>
        <end position="140"/>
    </location>
</feature>
<keyword evidence="6 8" id="KW-1133">Transmembrane helix</keyword>
<accession>A0AA49JTQ8</accession>
<feature type="transmembrane region" description="Helical" evidence="8">
    <location>
        <begin position="146"/>
        <end position="164"/>
    </location>
</feature>
<keyword evidence="11" id="KW-1185">Reference proteome</keyword>
<sequence>MTDGGASMRRWFWGLTLAVLVTRVAAILVLRTYLGDAGTYEHDEIARGLVEGRGFTFRFFADVPHPSGHQAPALPFLLALGYWTFGAGAPAGIAMAQVVLALLVTAGAMALGRIAWQWWGLRGMQLAMGAFLLYPAFAYMPTRVQTVNWTVAFLLLLLAGFVAMSERRGGAGVALGTGVAAGLGALGEPTLAAPFGLCWLALVWMRRDRLPLAVMVAVGFWVVVLPWSLRNQRVLGQFGPKSSFAYVAWQGNHIGASGTDKRPVADSTARALAWRIGGPDLEAQLAAARAQAVTVDADMTAADSAAVRALPDERARMQWFSQRLRADLAADPMAYLRVSATRARMLLWFDETNPRAFVAAYRVPYVLLLAIALGGLLRWRRSWRPGYVMWWAAVAGLSAVYVLVIMSARFRLPLEALFVLPAAGFLLQLTAWRSSATRSTTNKPT</sequence>
<keyword evidence="5 8" id="KW-0812">Transmembrane</keyword>
<dbReference type="RefSeq" id="WP_367887522.1">
    <property type="nucleotide sequence ID" value="NZ_CP130612.1"/>
</dbReference>